<sequence>MSKTLLDPSIYPAALDSSLESQYLPNTQIKIILDQLMIEQWNKNTTYEGYYAECQPYDCTNTIKHRNDVIYIVTMVTGLMGGLVTTVHVNNPTVEQYKQLYSQYSQKLTCPCSKISIKYEKIINVTVTFHQVCTSDFISELCIYTFQTLQILCRLANKTISANLDDFYADQYISASTTPQNPLRIQVDSMFAQLIISMENSFLQTFQMIQSTTYHNVLTSAALTDHYYTDVDLLGIPLSFIVARSNIWSNCDCAVKAACIQSAAIYNITNNRVLYTVSGMYIGCYLIEATLQSTLECLYNKTCLDMITSHVTRSPAIDWIPLNSSQSQNLTNETIQAILDQLMVQKWNWSINYDSYYTECQPYECMYTYESRNDAIYIVTTIIGLVGGLTTALNLSASKIVLPILKYIQGKKRRVIPIMLFQTNEASK</sequence>
<keyword evidence="1" id="KW-0812">Transmembrane</keyword>
<evidence type="ECO:0000313" key="2">
    <source>
        <dbReference type="EMBL" id="CAF3843140.1"/>
    </source>
</evidence>
<evidence type="ECO:0000256" key="1">
    <source>
        <dbReference type="SAM" id="Phobius"/>
    </source>
</evidence>
<keyword evidence="1" id="KW-1133">Transmembrane helix</keyword>
<comment type="caution">
    <text evidence="2">The sequence shown here is derived from an EMBL/GenBank/DDBJ whole genome shotgun (WGS) entry which is preliminary data.</text>
</comment>
<protein>
    <submittedName>
        <fullName evidence="2">Uncharacterized protein</fullName>
    </submittedName>
</protein>
<proteinExistence type="predicted"/>
<dbReference type="AlphaFoldDB" id="A0A819E223"/>
<feature type="transmembrane region" description="Helical" evidence="1">
    <location>
        <begin position="375"/>
        <end position="405"/>
    </location>
</feature>
<reference evidence="2" key="1">
    <citation type="submission" date="2021-02" db="EMBL/GenBank/DDBJ databases">
        <authorList>
            <person name="Nowell W R."/>
        </authorList>
    </citation>
    <scope>NUCLEOTIDE SEQUENCE</scope>
</reference>
<accession>A0A819E223</accession>
<dbReference type="Proteomes" id="UP000663823">
    <property type="component" value="Unassembled WGS sequence"/>
</dbReference>
<dbReference type="EMBL" id="CAJOAX010003233">
    <property type="protein sequence ID" value="CAF3843140.1"/>
    <property type="molecule type" value="Genomic_DNA"/>
</dbReference>
<organism evidence="2 3">
    <name type="scientific">Rotaria sordida</name>
    <dbReference type="NCBI Taxonomy" id="392033"/>
    <lineage>
        <taxon>Eukaryota</taxon>
        <taxon>Metazoa</taxon>
        <taxon>Spiralia</taxon>
        <taxon>Gnathifera</taxon>
        <taxon>Rotifera</taxon>
        <taxon>Eurotatoria</taxon>
        <taxon>Bdelloidea</taxon>
        <taxon>Philodinida</taxon>
        <taxon>Philodinidae</taxon>
        <taxon>Rotaria</taxon>
    </lineage>
</organism>
<name>A0A819E223_9BILA</name>
<gene>
    <name evidence="2" type="ORF">OTI717_LOCUS20708</name>
</gene>
<evidence type="ECO:0000313" key="3">
    <source>
        <dbReference type="Proteomes" id="UP000663823"/>
    </source>
</evidence>
<keyword evidence="1" id="KW-0472">Membrane</keyword>